<keyword evidence="1 3" id="KW-0853">WD repeat</keyword>
<dbReference type="Gene3D" id="2.130.10.10">
    <property type="entry name" value="YVTN repeat-like/Quinoprotein amine dehydrogenase"/>
    <property type="match status" value="1"/>
</dbReference>
<dbReference type="PANTHER" id="PTHR10039">
    <property type="entry name" value="AMELOGENIN"/>
    <property type="match status" value="1"/>
</dbReference>
<protein>
    <submittedName>
        <fullName evidence="4">WD40 repeat-like protein</fullName>
    </submittedName>
</protein>
<evidence type="ECO:0000256" key="1">
    <source>
        <dbReference type="ARBA" id="ARBA00022574"/>
    </source>
</evidence>
<organism evidence="4 5">
    <name type="scientific">Mycena sanguinolenta</name>
    <dbReference type="NCBI Taxonomy" id="230812"/>
    <lineage>
        <taxon>Eukaryota</taxon>
        <taxon>Fungi</taxon>
        <taxon>Dikarya</taxon>
        <taxon>Basidiomycota</taxon>
        <taxon>Agaricomycotina</taxon>
        <taxon>Agaricomycetes</taxon>
        <taxon>Agaricomycetidae</taxon>
        <taxon>Agaricales</taxon>
        <taxon>Marasmiineae</taxon>
        <taxon>Mycenaceae</taxon>
        <taxon>Mycena</taxon>
    </lineage>
</organism>
<dbReference type="InterPro" id="IPR019775">
    <property type="entry name" value="WD40_repeat_CS"/>
</dbReference>
<sequence>MPGIARRFSRLEALKVEHDLFADNAFDDIRRFIENELDADGRLGDIKEFIEDRMGVLLDNSGGLFIYIEVIIKFIAAHGDTKLDVANEILGSKSHAKAETALDGLYRTVIKAAAEETNSWQTAKMISSFVLATSNTSPLDARALHAFLPPPFNIAFKTFEEILKRMSAIFIIGADGVVVIHTSVLDFLGDETRCGKDIFVPLDEVEGSMATGCFEIMKHGTRNAGRQMNRSPSGLRFNICDLETSYLPNNEVLDLDKRITANISAELRYSCLHWLDHLRSSLGTSQSSSDEEEAMIALTDFLESKRSLFWLEVLSLAGNLAAGRDILLGVLRQSSSPKFSQFTLIVSQLRTHVEQCFNAISTSTPHLYLSLTWIATESKLWDVWQADFPKAQILKDPIRRSSRLLLSISCPPRVDTFTLSPNGKHVASGSRDGCVTIWDLVSGALVGRTQVITPPNAFDGNKCSDNGKQRHQH</sequence>
<proteinExistence type="predicted"/>
<dbReference type="PROSITE" id="PS00678">
    <property type="entry name" value="WD_REPEATS_1"/>
    <property type="match status" value="1"/>
</dbReference>
<dbReference type="InterPro" id="IPR015943">
    <property type="entry name" value="WD40/YVTN_repeat-like_dom_sf"/>
</dbReference>
<gene>
    <name evidence="4" type="ORF">MSAN_00100200</name>
</gene>
<evidence type="ECO:0000256" key="3">
    <source>
        <dbReference type="PROSITE-ProRule" id="PRU00221"/>
    </source>
</evidence>
<dbReference type="AlphaFoldDB" id="A0A8H7DKK6"/>
<evidence type="ECO:0000256" key="2">
    <source>
        <dbReference type="ARBA" id="ARBA00022737"/>
    </source>
</evidence>
<dbReference type="SUPFAM" id="SSF50998">
    <property type="entry name" value="Quinoprotein alcohol dehydrogenase-like"/>
    <property type="match status" value="1"/>
</dbReference>
<dbReference type="PROSITE" id="PS50082">
    <property type="entry name" value="WD_REPEATS_2"/>
    <property type="match status" value="1"/>
</dbReference>
<name>A0A8H7DKK6_9AGAR</name>
<keyword evidence="2" id="KW-0677">Repeat</keyword>
<comment type="caution">
    <text evidence="4">The sequence shown here is derived from an EMBL/GenBank/DDBJ whole genome shotgun (WGS) entry which is preliminary data.</text>
</comment>
<dbReference type="SMART" id="SM00320">
    <property type="entry name" value="WD40"/>
    <property type="match status" value="1"/>
</dbReference>
<dbReference type="EMBL" id="JACAZH010000001">
    <property type="protein sequence ID" value="KAF7376827.1"/>
    <property type="molecule type" value="Genomic_DNA"/>
</dbReference>
<feature type="repeat" description="WD" evidence="3">
    <location>
        <begin position="414"/>
        <end position="448"/>
    </location>
</feature>
<evidence type="ECO:0000313" key="4">
    <source>
        <dbReference type="EMBL" id="KAF7376827.1"/>
    </source>
</evidence>
<reference evidence="4" key="1">
    <citation type="submission" date="2020-05" db="EMBL/GenBank/DDBJ databases">
        <title>Mycena genomes resolve the evolution of fungal bioluminescence.</title>
        <authorList>
            <person name="Tsai I.J."/>
        </authorList>
    </citation>
    <scope>NUCLEOTIDE SEQUENCE</scope>
    <source>
        <strain evidence="4">160909Yilan</strain>
    </source>
</reference>
<keyword evidence="5" id="KW-1185">Reference proteome</keyword>
<accession>A0A8H7DKK6</accession>
<evidence type="ECO:0000313" key="5">
    <source>
        <dbReference type="Proteomes" id="UP000623467"/>
    </source>
</evidence>
<dbReference type="OrthoDB" id="3266532at2759"/>
<dbReference type="InterPro" id="IPR001680">
    <property type="entry name" value="WD40_rpt"/>
</dbReference>
<dbReference type="Proteomes" id="UP000623467">
    <property type="component" value="Unassembled WGS sequence"/>
</dbReference>
<dbReference type="InterPro" id="IPR011047">
    <property type="entry name" value="Quinoprotein_ADH-like_sf"/>
</dbReference>